<dbReference type="PANTHER" id="PTHR20836">
    <property type="entry name" value="DIHYDRODIPICOLINATE REDUCTASE"/>
    <property type="match status" value="1"/>
</dbReference>
<proteinExistence type="inferred from homology"/>
<dbReference type="CDD" id="cd02274">
    <property type="entry name" value="DHDPR_N"/>
    <property type="match status" value="1"/>
</dbReference>
<dbReference type="RefSeq" id="WP_394818960.1">
    <property type="nucleotide sequence ID" value="NZ_JAWJZY010000001.1"/>
</dbReference>
<keyword evidence="5 13" id="KW-0220">Diaminopimelate biosynthesis</keyword>
<evidence type="ECO:0000256" key="2">
    <source>
        <dbReference type="ARBA" id="ARBA00022490"/>
    </source>
</evidence>
<keyword evidence="4 13" id="KW-0521">NADP</keyword>
<dbReference type="Gene3D" id="3.40.50.720">
    <property type="entry name" value="NAD(P)-binding Rossmann-like Domain"/>
    <property type="match status" value="1"/>
</dbReference>
<evidence type="ECO:0000256" key="13">
    <source>
        <dbReference type="HAMAP-Rule" id="MF_00102"/>
    </source>
</evidence>
<evidence type="ECO:0000256" key="10">
    <source>
        <dbReference type="ARBA" id="ARBA00038983"/>
    </source>
</evidence>
<keyword evidence="8 13" id="KW-0457">Lysine biosynthesis</keyword>
<accession>A0ABU7U109</accession>
<dbReference type="PANTHER" id="PTHR20836:SF0">
    <property type="entry name" value="4-HYDROXY-TETRAHYDRODIPICOLINATE REDUCTASE 1, CHLOROPLASTIC-RELATED"/>
    <property type="match status" value="1"/>
</dbReference>
<dbReference type="InterPro" id="IPR036291">
    <property type="entry name" value="NAD(P)-bd_dom_sf"/>
</dbReference>
<dbReference type="Gene3D" id="3.30.360.10">
    <property type="entry name" value="Dihydrodipicolinate Reductase, domain 2"/>
    <property type="match status" value="1"/>
</dbReference>
<feature type="binding site" evidence="13">
    <location>
        <begin position="149"/>
        <end position="150"/>
    </location>
    <ligand>
        <name>(S)-2,3,4,5-tetrahydrodipicolinate</name>
        <dbReference type="ChEBI" id="CHEBI:16845"/>
    </ligand>
</feature>
<evidence type="ECO:0000259" key="15">
    <source>
        <dbReference type="Pfam" id="PF05173"/>
    </source>
</evidence>
<feature type="binding site" evidence="13">
    <location>
        <begin position="7"/>
        <end position="12"/>
    </location>
    <ligand>
        <name>NAD(+)</name>
        <dbReference type="ChEBI" id="CHEBI:57540"/>
    </ligand>
</feature>
<evidence type="ECO:0000256" key="5">
    <source>
        <dbReference type="ARBA" id="ARBA00022915"/>
    </source>
</evidence>
<dbReference type="SUPFAM" id="SSF55347">
    <property type="entry name" value="Glyceraldehyde-3-phosphate dehydrogenase-like, C-terminal domain"/>
    <property type="match status" value="1"/>
</dbReference>
<sequence length="246" mass="26246">MRIGVAGITGRLGRLCAEEVRARSLTLSGGTSRTENAAENIFSEPGRLAACSDVIIDVSHHALIPDHARDLIRHQCAWVIGTTGMDAAEEAVIADAAKHIPVLRAANFSPGLNLLLDIARQLSAALPADDYDVDVTDIHHRQKIDAPSGTAKAVGAAIASGRGVKLEDVARYDPSGPRQTGQIGFAELRAGQIVGEHSVIFTSGDEQITISHRAFDRRVFARGAVNAALWLHNQSAGLFNMTDIYK</sequence>
<evidence type="ECO:0000256" key="7">
    <source>
        <dbReference type="ARBA" id="ARBA00023027"/>
    </source>
</evidence>
<comment type="catalytic activity">
    <reaction evidence="12 13">
        <text>(S)-2,3,4,5-tetrahydrodipicolinate + NAD(+) + H2O = (2S,4S)-4-hydroxy-2,3,4,5-tetrahydrodipicolinate + NADH + H(+)</text>
        <dbReference type="Rhea" id="RHEA:35323"/>
        <dbReference type="ChEBI" id="CHEBI:15377"/>
        <dbReference type="ChEBI" id="CHEBI:15378"/>
        <dbReference type="ChEBI" id="CHEBI:16845"/>
        <dbReference type="ChEBI" id="CHEBI:57540"/>
        <dbReference type="ChEBI" id="CHEBI:57945"/>
        <dbReference type="ChEBI" id="CHEBI:67139"/>
        <dbReference type="EC" id="1.17.1.8"/>
    </reaction>
</comment>
<evidence type="ECO:0000256" key="6">
    <source>
        <dbReference type="ARBA" id="ARBA00023002"/>
    </source>
</evidence>
<evidence type="ECO:0000256" key="12">
    <source>
        <dbReference type="ARBA" id="ARBA00049396"/>
    </source>
</evidence>
<comment type="caution">
    <text evidence="13">Lacks conserved residue(s) required for the propagation of feature annotation.</text>
</comment>
<dbReference type="Pfam" id="PF05173">
    <property type="entry name" value="DapB_C"/>
    <property type="match status" value="1"/>
</dbReference>
<feature type="domain" description="Dihydrodipicolinate reductase N-terminal" evidence="14">
    <location>
        <begin position="1"/>
        <end position="108"/>
    </location>
</feature>
<comment type="subcellular location">
    <subcellularLocation>
        <location evidence="13">Cytoplasm</location>
    </subcellularLocation>
</comment>
<dbReference type="Proteomes" id="UP001312908">
    <property type="component" value="Unassembled WGS sequence"/>
</dbReference>
<dbReference type="InterPro" id="IPR022663">
    <property type="entry name" value="DapB_C"/>
</dbReference>
<comment type="caution">
    <text evidence="16">The sequence shown here is derived from an EMBL/GenBank/DDBJ whole genome shotgun (WGS) entry which is preliminary data.</text>
</comment>
<comment type="pathway">
    <text evidence="9 13">Amino-acid biosynthesis; L-lysine biosynthesis via DAP pathway; (S)-tetrahydrodipicolinate from L-aspartate: step 4/4.</text>
</comment>
<dbReference type="PROSITE" id="PS01298">
    <property type="entry name" value="DAPB"/>
    <property type="match status" value="1"/>
</dbReference>
<dbReference type="HAMAP" id="MF_00102">
    <property type="entry name" value="DapB"/>
    <property type="match status" value="1"/>
</dbReference>
<dbReference type="PIRSF" id="PIRSF000161">
    <property type="entry name" value="DHPR"/>
    <property type="match status" value="1"/>
</dbReference>
<name>A0ABU7U109_9PROT</name>
<comment type="catalytic activity">
    <reaction evidence="11 13">
        <text>(S)-2,3,4,5-tetrahydrodipicolinate + NADP(+) + H2O = (2S,4S)-4-hydroxy-2,3,4,5-tetrahydrodipicolinate + NADPH + H(+)</text>
        <dbReference type="Rhea" id="RHEA:35331"/>
        <dbReference type="ChEBI" id="CHEBI:15377"/>
        <dbReference type="ChEBI" id="CHEBI:15378"/>
        <dbReference type="ChEBI" id="CHEBI:16845"/>
        <dbReference type="ChEBI" id="CHEBI:57783"/>
        <dbReference type="ChEBI" id="CHEBI:58349"/>
        <dbReference type="ChEBI" id="CHEBI:67139"/>
        <dbReference type="EC" id="1.17.1.8"/>
    </reaction>
</comment>
<evidence type="ECO:0000256" key="8">
    <source>
        <dbReference type="ARBA" id="ARBA00023154"/>
    </source>
</evidence>
<evidence type="ECO:0000259" key="14">
    <source>
        <dbReference type="Pfam" id="PF01113"/>
    </source>
</evidence>
<evidence type="ECO:0000256" key="1">
    <source>
        <dbReference type="ARBA" id="ARBA00006642"/>
    </source>
</evidence>
<dbReference type="InterPro" id="IPR000846">
    <property type="entry name" value="DapB_N"/>
</dbReference>
<keyword evidence="6 13" id="KW-0560">Oxidoreductase</keyword>
<comment type="function">
    <text evidence="13">Catalyzes the conversion of 4-hydroxy-tetrahydrodipicolinate (HTPA) to tetrahydrodipicolinate.</text>
</comment>
<comment type="subunit">
    <text evidence="13">Homotetramer.</text>
</comment>
<feature type="active site" description="Proton donor" evidence="13">
    <location>
        <position position="143"/>
    </location>
</feature>
<gene>
    <name evidence="13" type="primary">dapB</name>
    <name evidence="16" type="ORF">DOFOFD_03125</name>
</gene>
<evidence type="ECO:0000313" key="16">
    <source>
        <dbReference type="EMBL" id="MEE8658006.1"/>
    </source>
</evidence>
<keyword evidence="2 13" id="KW-0963">Cytoplasm</keyword>
<dbReference type="InterPro" id="IPR022664">
    <property type="entry name" value="DapB_N_CS"/>
</dbReference>
<evidence type="ECO:0000256" key="9">
    <source>
        <dbReference type="ARBA" id="ARBA00037922"/>
    </source>
</evidence>
<dbReference type="InterPro" id="IPR023940">
    <property type="entry name" value="DHDPR_bac"/>
</dbReference>
<keyword evidence="3 13" id="KW-0028">Amino-acid biosynthesis</keyword>
<feature type="binding site" evidence="13">
    <location>
        <begin position="81"/>
        <end position="83"/>
    </location>
    <ligand>
        <name>NAD(+)</name>
        <dbReference type="ChEBI" id="CHEBI:57540"/>
    </ligand>
</feature>
<evidence type="ECO:0000313" key="17">
    <source>
        <dbReference type="Proteomes" id="UP001312908"/>
    </source>
</evidence>
<reference evidence="16 17" key="1">
    <citation type="submission" date="2023-10" db="EMBL/GenBank/DDBJ databases">
        <title>Sorlinia euscelidii gen. nov., sp. nov., an acetic acid bacteria isolated from the gut of Euscelidius variegatus emitter.</title>
        <authorList>
            <person name="Michoud G."/>
            <person name="Marasco R."/>
            <person name="Seferji K."/>
            <person name="Gonella E."/>
            <person name="Garuglieri E."/>
            <person name="Alma A."/>
            <person name="Mapelli F."/>
            <person name="Borin S."/>
            <person name="Daffonchio D."/>
            <person name="Crotti E."/>
        </authorList>
    </citation>
    <scope>NUCLEOTIDE SEQUENCE [LARGE SCALE GENOMIC DNA]</scope>
    <source>
        <strain evidence="16 17">EV16P</strain>
    </source>
</reference>
<organism evidence="16 17">
    <name type="scientific">Sorlinia euscelidii</name>
    <dbReference type="NCBI Taxonomy" id="3081148"/>
    <lineage>
        <taxon>Bacteria</taxon>
        <taxon>Pseudomonadati</taxon>
        <taxon>Pseudomonadota</taxon>
        <taxon>Alphaproteobacteria</taxon>
        <taxon>Acetobacterales</taxon>
        <taxon>Acetobacteraceae</taxon>
        <taxon>Sorlinia</taxon>
    </lineage>
</organism>
<evidence type="ECO:0000256" key="3">
    <source>
        <dbReference type="ARBA" id="ARBA00022605"/>
    </source>
</evidence>
<dbReference type="EC" id="1.17.1.8" evidence="10 13"/>
<keyword evidence="17" id="KW-1185">Reference proteome</keyword>
<dbReference type="SUPFAM" id="SSF51735">
    <property type="entry name" value="NAD(P)-binding Rossmann-fold domains"/>
    <property type="match status" value="1"/>
</dbReference>
<feature type="domain" description="Dihydrodipicolinate reductase C-terminal" evidence="15">
    <location>
        <begin position="111"/>
        <end position="244"/>
    </location>
</feature>
<feature type="active site" description="Proton donor/acceptor" evidence="13">
    <location>
        <position position="139"/>
    </location>
</feature>
<comment type="similarity">
    <text evidence="1 13">Belongs to the DapB family.</text>
</comment>
<protein>
    <recommendedName>
        <fullName evidence="10 13">4-hydroxy-tetrahydrodipicolinate reductase</fullName>
        <shortName evidence="13">HTPA reductase</shortName>
        <ecNumber evidence="10 13">1.17.1.8</ecNumber>
    </recommendedName>
</protein>
<evidence type="ECO:0000256" key="4">
    <source>
        <dbReference type="ARBA" id="ARBA00022857"/>
    </source>
</evidence>
<dbReference type="Pfam" id="PF01113">
    <property type="entry name" value="DapB_N"/>
    <property type="match status" value="1"/>
</dbReference>
<feature type="binding site" evidence="13">
    <location>
        <position position="140"/>
    </location>
    <ligand>
        <name>(S)-2,3,4,5-tetrahydrodipicolinate</name>
        <dbReference type="ChEBI" id="CHEBI:16845"/>
    </ligand>
</feature>
<feature type="binding site" evidence="13">
    <location>
        <begin position="105"/>
        <end position="108"/>
    </location>
    <ligand>
        <name>NAD(+)</name>
        <dbReference type="ChEBI" id="CHEBI:57540"/>
    </ligand>
</feature>
<dbReference type="NCBIfam" id="TIGR00036">
    <property type="entry name" value="dapB"/>
    <property type="match status" value="1"/>
</dbReference>
<keyword evidence="7 13" id="KW-0520">NAD</keyword>
<evidence type="ECO:0000256" key="11">
    <source>
        <dbReference type="ARBA" id="ARBA00049080"/>
    </source>
</evidence>
<dbReference type="EMBL" id="JAWJZY010000001">
    <property type="protein sequence ID" value="MEE8658006.1"/>
    <property type="molecule type" value="Genomic_DNA"/>
</dbReference>
<comment type="caution">
    <text evidence="13">Was originally thought to be a dihydrodipicolinate reductase (DHDPR), catalyzing the conversion of dihydrodipicolinate to tetrahydrodipicolinate. However, it was shown in E.coli that the substrate of the enzymatic reaction is not dihydrodipicolinate (DHDP) but in fact (2S,4S)-4-hydroxy-2,3,4,5-tetrahydrodipicolinic acid (HTPA), the product released by the DapA-catalyzed reaction.</text>
</comment>